<evidence type="ECO:0000259" key="2">
    <source>
        <dbReference type="Pfam" id="PF17863"/>
    </source>
</evidence>
<dbReference type="InterPro" id="IPR050764">
    <property type="entry name" value="CbbQ/NirQ/NorQ/GpvN"/>
</dbReference>
<feature type="domain" description="ATPase AAA-3" evidence="1">
    <location>
        <begin position="39"/>
        <end position="168"/>
    </location>
</feature>
<proteinExistence type="predicted"/>
<sequence length="316" mass="35541">MEERYQKAHLVMDEVRKSIVGKDDCIEKVMAAILAGGNVLLEDVPGVGKTEMAIAFSRACGLKSNRVQFTPDVMPADITGFSMYRKETESFVYRPGAVMCNLLLADEINRTSPKTQSALLEVMEEGNVTIDGVTRPVPRPFIVLATQNPVGSFGTQRLPEAQMDRFLICITMGYPELEDEIAMLKSRHRGRPLDRIVPVINGEELLMMQAETENIFIHDALYKYMTLLSRATRENECTDLGLSPRGTLALGKMARAYAYIRGRNYCVPKDIKAALYDVGMHRIRLNQRARINGRKVTDILDETLSQVREPRLGERV</sequence>
<dbReference type="GO" id="GO:0005524">
    <property type="term" value="F:ATP binding"/>
    <property type="evidence" value="ECO:0007669"/>
    <property type="project" value="InterPro"/>
</dbReference>
<dbReference type="CDD" id="cd00009">
    <property type="entry name" value="AAA"/>
    <property type="match status" value="1"/>
</dbReference>
<dbReference type="SUPFAM" id="SSF52540">
    <property type="entry name" value="P-loop containing nucleoside triphosphate hydrolases"/>
    <property type="match status" value="1"/>
</dbReference>
<name>A0A2K4ZMR6_9FIRM</name>
<dbReference type="GO" id="GO:0016887">
    <property type="term" value="F:ATP hydrolysis activity"/>
    <property type="evidence" value="ECO:0007669"/>
    <property type="project" value="InterPro"/>
</dbReference>
<evidence type="ECO:0000313" key="4">
    <source>
        <dbReference type="Proteomes" id="UP000236311"/>
    </source>
</evidence>
<dbReference type="PANTHER" id="PTHR42759:SF5">
    <property type="entry name" value="METHANOL DEHYDROGENASE REGULATOR"/>
    <property type="match status" value="1"/>
</dbReference>
<dbReference type="Pfam" id="PF17863">
    <property type="entry name" value="AAA_lid_2"/>
    <property type="match status" value="1"/>
</dbReference>
<dbReference type="Gene3D" id="1.10.8.80">
    <property type="entry name" value="Magnesium chelatase subunit I, C-Terminal domain"/>
    <property type="match status" value="1"/>
</dbReference>
<dbReference type="EMBL" id="OFSM01000031">
    <property type="protein sequence ID" value="SOY31789.1"/>
    <property type="molecule type" value="Genomic_DNA"/>
</dbReference>
<protein>
    <submittedName>
        <fullName evidence="3">ATPase family associated with various cellular activities (AAA)</fullName>
    </submittedName>
</protein>
<dbReference type="PIRSF" id="PIRSF002849">
    <property type="entry name" value="AAA_ATPase_chaperone_MoxR_prd"/>
    <property type="match status" value="1"/>
</dbReference>
<dbReference type="Gene3D" id="3.40.50.300">
    <property type="entry name" value="P-loop containing nucleotide triphosphate hydrolases"/>
    <property type="match status" value="1"/>
</dbReference>
<dbReference type="AlphaFoldDB" id="A0A2K4ZMR6"/>
<evidence type="ECO:0000313" key="3">
    <source>
        <dbReference type="EMBL" id="SOY31789.1"/>
    </source>
</evidence>
<keyword evidence="4" id="KW-1185">Reference proteome</keyword>
<dbReference type="InterPro" id="IPR041628">
    <property type="entry name" value="ChlI/MoxR_AAA_lid"/>
</dbReference>
<accession>A0A2K4ZMR6</accession>
<feature type="domain" description="ChlI/MoxR AAA lid" evidence="2">
    <location>
        <begin position="230"/>
        <end position="302"/>
    </location>
</feature>
<dbReference type="PANTHER" id="PTHR42759">
    <property type="entry name" value="MOXR FAMILY PROTEIN"/>
    <property type="match status" value="1"/>
</dbReference>
<evidence type="ECO:0000259" key="1">
    <source>
        <dbReference type="Pfam" id="PF07726"/>
    </source>
</evidence>
<dbReference type="Proteomes" id="UP000236311">
    <property type="component" value="Unassembled WGS sequence"/>
</dbReference>
<organism evidence="3 4">
    <name type="scientific">Acetatifactor muris</name>
    <dbReference type="NCBI Taxonomy" id="879566"/>
    <lineage>
        <taxon>Bacteria</taxon>
        <taxon>Bacillati</taxon>
        <taxon>Bacillota</taxon>
        <taxon>Clostridia</taxon>
        <taxon>Lachnospirales</taxon>
        <taxon>Lachnospiraceae</taxon>
        <taxon>Acetatifactor</taxon>
    </lineage>
</organism>
<dbReference type="InterPro" id="IPR011703">
    <property type="entry name" value="ATPase_AAA-3"/>
</dbReference>
<dbReference type="RefSeq" id="WP_242982579.1">
    <property type="nucleotide sequence ID" value="NZ_JANJZD010000033.1"/>
</dbReference>
<dbReference type="Pfam" id="PF07726">
    <property type="entry name" value="AAA_3"/>
    <property type="match status" value="1"/>
</dbReference>
<dbReference type="InterPro" id="IPR027417">
    <property type="entry name" value="P-loop_NTPase"/>
</dbReference>
<reference evidence="3 4" key="1">
    <citation type="submission" date="2018-01" db="EMBL/GenBank/DDBJ databases">
        <authorList>
            <person name="Gaut B.S."/>
            <person name="Morton B.R."/>
            <person name="Clegg M.T."/>
            <person name="Duvall M.R."/>
        </authorList>
    </citation>
    <scope>NUCLEOTIDE SEQUENCE [LARGE SCALE GENOMIC DNA]</scope>
    <source>
        <strain evidence="3">GP69</strain>
    </source>
</reference>
<gene>
    <name evidence="3" type="ORF">AMURIS_04537</name>
</gene>